<comment type="caution">
    <text evidence="2">The sequence shown here is derived from an EMBL/GenBank/DDBJ whole genome shotgun (WGS) entry which is preliminary data.</text>
</comment>
<keyword evidence="1" id="KW-0812">Transmembrane</keyword>
<keyword evidence="1" id="KW-1133">Transmembrane helix</keyword>
<dbReference type="EMBL" id="PPTO01000011">
    <property type="protein sequence ID" value="RDB57803.1"/>
    <property type="molecule type" value="Genomic_DNA"/>
</dbReference>
<evidence type="ECO:0000313" key="3">
    <source>
        <dbReference type="Proteomes" id="UP000253975"/>
    </source>
</evidence>
<dbReference type="AlphaFoldDB" id="A0A369LDT5"/>
<sequence length="85" mass="9052">MAGLTDGQVAQWPICIARGPVAFMVVSGAPAVFGLFAVRDIWKLRVKIAPENESAFECDAGAKMSKFEAPIDVIGRRGSLNKGES</sequence>
<gene>
    <name evidence="2" type="ORF">C1881_07430</name>
</gene>
<dbReference type="Proteomes" id="UP000253975">
    <property type="component" value="Unassembled WGS sequence"/>
</dbReference>
<feature type="transmembrane region" description="Helical" evidence="1">
    <location>
        <begin position="20"/>
        <end position="38"/>
    </location>
</feature>
<accession>A0A369LDT5</accession>
<reference evidence="2 3" key="1">
    <citation type="journal article" date="2018" name="Elife">
        <title>Discovery and characterization of a prevalent human gut bacterial enzyme sufficient for the inactivation of a family of plant toxins.</title>
        <authorList>
            <person name="Koppel N."/>
            <person name="Bisanz J.E."/>
            <person name="Pandelia M.E."/>
            <person name="Turnbaugh P.J."/>
            <person name="Balskus E.P."/>
        </authorList>
    </citation>
    <scope>NUCLEOTIDE SEQUENCE [LARGE SCALE GENOMIC DNA]</scope>
    <source>
        <strain evidence="2 3">OB21 GAM31</strain>
    </source>
</reference>
<evidence type="ECO:0000256" key="1">
    <source>
        <dbReference type="SAM" id="Phobius"/>
    </source>
</evidence>
<evidence type="ECO:0000313" key="2">
    <source>
        <dbReference type="EMBL" id="RDB57803.1"/>
    </source>
</evidence>
<protein>
    <submittedName>
        <fullName evidence="2">Uncharacterized protein</fullName>
    </submittedName>
</protein>
<proteinExistence type="predicted"/>
<keyword evidence="1" id="KW-0472">Membrane</keyword>
<organism evidence="2 3">
    <name type="scientific">Slackia isoflavoniconvertens</name>
    <dbReference type="NCBI Taxonomy" id="572010"/>
    <lineage>
        <taxon>Bacteria</taxon>
        <taxon>Bacillati</taxon>
        <taxon>Actinomycetota</taxon>
        <taxon>Coriobacteriia</taxon>
        <taxon>Eggerthellales</taxon>
        <taxon>Eggerthellaceae</taxon>
        <taxon>Slackia</taxon>
    </lineage>
</organism>
<name>A0A369LDT5_9ACTN</name>